<keyword evidence="5" id="KW-0720">Serine protease</keyword>
<evidence type="ECO:0000256" key="5">
    <source>
        <dbReference type="ARBA" id="ARBA00022825"/>
    </source>
</evidence>
<proteinExistence type="inferred from homology"/>
<dbReference type="SUPFAM" id="SSF48403">
    <property type="entry name" value="Ankyrin repeat"/>
    <property type="match status" value="1"/>
</dbReference>
<keyword evidence="3" id="KW-0732">Signal</keyword>
<dbReference type="InterPro" id="IPR000209">
    <property type="entry name" value="Peptidase_S8/S53_dom"/>
</dbReference>
<evidence type="ECO:0000259" key="8">
    <source>
        <dbReference type="Pfam" id="PF00082"/>
    </source>
</evidence>
<keyword evidence="10" id="KW-1185">Reference proteome</keyword>
<evidence type="ECO:0000313" key="9">
    <source>
        <dbReference type="EMBL" id="KAE8356849.1"/>
    </source>
</evidence>
<dbReference type="InterPro" id="IPR036852">
    <property type="entry name" value="Peptidase_S8/S53_dom_sf"/>
</dbReference>
<dbReference type="Pfam" id="PF00082">
    <property type="entry name" value="Peptidase_S8"/>
    <property type="match status" value="1"/>
</dbReference>
<dbReference type="InterPro" id="IPR036770">
    <property type="entry name" value="Ankyrin_rpt-contain_sf"/>
</dbReference>
<keyword evidence="4" id="KW-0378">Hydrolase</keyword>
<evidence type="ECO:0000256" key="2">
    <source>
        <dbReference type="ARBA" id="ARBA00022670"/>
    </source>
</evidence>
<organism evidence="9 10">
    <name type="scientific">Aspergillus coremiiformis</name>
    <dbReference type="NCBI Taxonomy" id="138285"/>
    <lineage>
        <taxon>Eukaryota</taxon>
        <taxon>Fungi</taxon>
        <taxon>Dikarya</taxon>
        <taxon>Ascomycota</taxon>
        <taxon>Pezizomycotina</taxon>
        <taxon>Eurotiomycetes</taxon>
        <taxon>Eurotiomycetidae</taxon>
        <taxon>Eurotiales</taxon>
        <taxon>Aspergillaceae</taxon>
        <taxon>Aspergillus</taxon>
        <taxon>Aspergillus subgen. Circumdati</taxon>
    </lineage>
</organism>
<sequence>MVRKDDPQVLGDVDKVKSSNSRRPVPGKSLEDAWEKRPRDDSNHFWDHVKNNMFNAIRVKLTRSDQQENDAKEGRDEVVEFLNGEGNITKLDDCVRWRLLYAAVECQQGTGDTVQQILSISPHLSFVNLWKDSSKSEAVHRCQDKLHSKKDGFAPSTPFHRAAYHGKVEDLRCFLHYGELLCDEQQKKSVPDRLSWFPGATPERESRDILLEIITRKDTGPFKRTALELAQLRAYEDKDEKNNPRLVVVEELLNFDSRIALHDGAFHEALKDGYLELVNIFLDNRDLKKHFATRKNIIHVIEKMEDDDKDSDRFKIAGRLIASAGCKDVVNEEVIEKIIERNLVSFWEENVNHLELDSKGLLHIAVLHQNVNFVRLFLHRFPKSVSEKFAMARSPEHVCYPLWYNNKVRRGDRWDNRERSRAQADIRDAIVNDTIRQIPRMQYLSDIFRLSSEAVSELCFDLSRSNPTPYPVTYFLASVINHEESARLISYEPTIKYAAFPPLDIGVGDQEIFGERIRAEHTEVFDVLYWLHQSNNVRKIIELKVPDRLVNPHNELKIATYVELLGVEVLDWRFLDLSLSVFKDKVKNQIRTLHLYASGKRAAIGHWLSAEGLKSFPNVSVLQPSRIVPRTNEDIVFDQLTSLGIHVVQELMTERSHRKVLREIRREFQKFKRERDHHPGVPNLDLTVNSQPWNPRPAQLADLDEIAESVVPKLSRFIHSYHDLLSKGNHDGFRPTRVAIIDNGILSISPREDDIQQRILERPKGAQRSHMLPSKPADVQLDLIDLIDPDTHSVVDGGNINNPKQPEKTGNTKKSRSLWSRIREGRSFVEDDVRHSPWMFASDPHGTQMANLICAIDPACELYVARVTEGQHGISPERVVKAIQWAISKEVDIISMSFAILENDGSLKDACNKAKHDHNIVLLCSTHDEGLNVKYAWPADYDSTITITACDEFGHVPSRGHQKYDFALRGLKVAASVIPFLDSSDLISGSSVATAIAAGLSSLILSCDRFARSGQPYHPKDNMKLAKDRVEHYLNQMTSGEKYVLPEKFGNIDAKVKDGEDIDAMKVIHTDFPIARPVNRLSNF</sequence>
<dbReference type="InterPro" id="IPR050131">
    <property type="entry name" value="Peptidase_S8_subtilisin-like"/>
</dbReference>
<evidence type="ECO:0000256" key="3">
    <source>
        <dbReference type="ARBA" id="ARBA00022729"/>
    </source>
</evidence>
<dbReference type="PANTHER" id="PTHR43806">
    <property type="entry name" value="PEPTIDASE S8"/>
    <property type="match status" value="1"/>
</dbReference>
<dbReference type="SUPFAM" id="SSF52743">
    <property type="entry name" value="Subtilisin-like"/>
    <property type="match status" value="1"/>
</dbReference>
<feature type="compositionally biased region" description="Basic and acidic residues" evidence="7">
    <location>
        <begin position="1"/>
        <end position="17"/>
    </location>
</feature>
<dbReference type="OrthoDB" id="5386278at2759"/>
<evidence type="ECO:0000256" key="4">
    <source>
        <dbReference type="ARBA" id="ARBA00022801"/>
    </source>
</evidence>
<gene>
    <name evidence="9" type="ORF">BDV28DRAFT_144762</name>
</gene>
<dbReference type="Proteomes" id="UP000327118">
    <property type="component" value="Unassembled WGS sequence"/>
</dbReference>
<comment type="similarity">
    <text evidence="1">Belongs to the peptidase S8 family.</text>
</comment>
<dbReference type="AlphaFoldDB" id="A0A5N6ZJ78"/>
<keyword evidence="6" id="KW-0865">Zymogen</keyword>
<feature type="region of interest" description="Disordered" evidence="7">
    <location>
        <begin position="795"/>
        <end position="817"/>
    </location>
</feature>
<accession>A0A5N6ZJ78</accession>
<dbReference type="Gene3D" id="3.40.50.200">
    <property type="entry name" value="Peptidase S8/S53 domain"/>
    <property type="match status" value="1"/>
</dbReference>
<dbReference type="GO" id="GO:0004252">
    <property type="term" value="F:serine-type endopeptidase activity"/>
    <property type="evidence" value="ECO:0007669"/>
    <property type="project" value="InterPro"/>
</dbReference>
<reference evidence="10" key="1">
    <citation type="submission" date="2019-04" db="EMBL/GenBank/DDBJ databases">
        <title>Friends and foes A comparative genomics studyof 23 Aspergillus species from section Flavi.</title>
        <authorList>
            <consortium name="DOE Joint Genome Institute"/>
            <person name="Kjaerbolling I."/>
            <person name="Vesth T."/>
            <person name="Frisvad J.C."/>
            <person name="Nybo J.L."/>
            <person name="Theobald S."/>
            <person name="Kildgaard S."/>
            <person name="Isbrandt T."/>
            <person name="Kuo A."/>
            <person name="Sato A."/>
            <person name="Lyhne E.K."/>
            <person name="Kogle M.E."/>
            <person name="Wiebenga A."/>
            <person name="Kun R.S."/>
            <person name="Lubbers R.J."/>
            <person name="Makela M.R."/>
            <person name="Barry K."/>
            <person name="Chovatia M."/>
            <person name="Clum A."/>
            <person name="Daum C."/>
            <person name="Haridas S."/>
            <person name="He G."/>
            <person name="LaButti K."/>
            <person name="Lipzen A."/>
            <person name="Mondo S."/>
            <person name="Riley R."/>
            <person name="Salamov A."/>
            <person name="Simmons B.A."/>
            <person name="Magnuson J.K."/>
            <person name="Henrissat B."/>
            <person name="Mortensen U.H."/>
            <person name="Larsen T.O."/>
            <person name="Devries R.P."/>
            <person name="Grigoriev I.V."/>
            <person name="Machida M."/>
            <person name="Baker S.E."/>
            <person name="Andersen M.R."/>
        </authorList>
    </citation>
    <scope>NUCLEOTIDE SEQUENCE [LARGE SCALE GENOMIC DNA]</scope>
    <source>
        <strain evidence="10">CBS 553.77</strain>
    </source>
</reference>
<feature type="domain" description="Peptidase S8/S53" evidence="8">
    <location>
        <begin position="738"/>
        <end position="1006"/>
    </location>
</feature>
<evidence type="ECO:0000256" key="1">
    <source>
        <dbReference type="ARBA" id="ARBA00011073"/>
    </source>
</evidence>
<keyword evidence="2" id="KW-0645">Protease</keyword>
<evidence type="ECO:0000256" key="6">
    <source>
        <dbReference type="ARBA" id="ARBA00023145"/>
    </source>
</evidence>
<feature type="compositionally biased region" description="Basic and acidic residues" evidence="7">
    <location>
        <begin position="29"/>
        <end position="41"/>
    </location>
</feature>
<dbReference type="PANTHER" id="PTHR43806:SF11">
    <property type="entry name" value="CEREVISIN-RELATED"/>
    <property type="match status" value="1"/>
</dbReference>
<evidence type="ECO:0000256" key="7">
    <source>
        <dbReference type="SAM" id="MobiDB-lite"/>
    </source>
</evidence>
<protein>
    <recommendedName>
        <fullName evidence="8">Peptidase S8/S53 domain-containing protein</fullName>
    </recommendedName>
</protein>
<dbReference type="EMBL" id="ML739034">
    <property type="protein sequence ID" value="KAE8356849.1"/>
    <property type="molecule type" value="Genomic_DNA"/>
</dbReference>
<dbReference type="GO" id="GO:0006508">
    <property type="term" value="P:proteolysis"/>
    <property type="evidence" value="ECO:0007669"/>
    <property type="project" value="UniProtKB-KW"/>
</dbReference>
<name>A0A5N6ZJ78_9EURO</name>
<feature type="region of interest" description="Disordered" evidence="7">
    <location>
        <begin position="1"/>
        <end position="41"/>
    </location>
</feature>
<evidence type="ECO:0000313" key="10">
    <source>
        <dbReference type="Proteomes" id="UP000327118"/>
    </source>
</evidence>
<dbReference type="Gene3D" id="1.25.40.20">
    <property type="entry name" value="Ankyrin repeat-containing domain"/>
    <property type="match status" value="1"/>
</dbReference>